<evidence type="ECO:0000256" key="1">
    <source>
        <dbReference type="SAM" id="MobiDB-lite"/>
    </source>
</evidence>
<dbReference type="Pfam" id="PF20841">
    <property type="entry name" value="NtrZ"/>
    <property type="match status" value="1"/>
</dbReference>
<dbReference type="EMBL" id="BPFZ01000002">
    <property type="protein sequence ID" value="GIU66373.1"/>
    <property type="molecule type" value="Genomic_DNA"/>
</dbReference>
<reference evidence="2" key="2">
    <citation type="journal article" date="2023" name="ISME Commun">
        <title>Characterization of a bloom-associated alphaproteobacterial lineage, 'Candidatus Phycosocius': insights into freshwater algal-bacterial interactions.</title>
        <authorList>
            <person name="Tanabe Y."/>
            <person name="Yamaguchi H."/>
            <person name="Yoshida M."/>
            <person name="Kai A."/>
            <person name="Okazaki Y."/>
        </authorList>
    </citation>
    <scope>NUCLEOTIDE SEQUENCE</scope>
    <source>
        <strain evidence="2">BOTRYCO-1</strain>
    </source>
</reference>
<feature type="region of interest" description="Disordered" evidence="1">
    <location>
        <begin position="129"/>
        <end position="153"/>
    </location>
</feature>
<organism evidence="2 3">
    <name type="scientific">Candidatus Phycosocius spiralis</name>
    <dbReference type="NCBI Taxonomy" id="2815099"/>
    <lineage>
        <taxon>Bacteria</taxon>
        <taxon>Pseudomonadati</taxon>
        <taxon>Pseudomonadota</taxon>
        <taxon>Alphaproteobacteria</taxon>
        <taxon>Caulobacterales</taxon>
        <taxon>Caulobacterales incertae sedis</taxon>
        <taxon>Candidatus Phycosocius</taxon>
    </lineage>
</organism>
<keyword evidence="3" id="KW-1185">Reference proteome</keyword>
<feature type="compositionally biased region" description="Basic and acidic residues" evidence="1">
    <location>
        <begin position="139"/>
        <end position="153"/>
    </location>
</feature>
<reference evidence="2" key="1">
    <citation type="submission" date="2021-05" db="EMBL/GenBank/DDBJ databases">
        <authorList>
            <person name="Tanabe Y."/>
        </authorList>
    </citation>
    <scope>NUCLEOTIDE SEQUENCE</scope>
    <source>
        <strain evidence="2">BOTRYCO-1</strain>
    </source>
</reference>
<accession>A0ABQ4PTQ8</accession>
<proteinExistence type="predicted"/>
<gene>
    <name evidence="2" type="ORF">PsB1_0527</name>
</gene>
<dbReference type="RefSeq" id="WP_284358884.1">
    <property type="nucleotide sequence ID" value="NZ_BPFZ01000002.1"/>
</dbReference>
<dbReference type="Proteomes" id="UP001161064">
    <property type="component" value="Unassembled WGS sequence"/>
</dbReference>
<protein>
    <recommendedName>
        <fullName evidence="4">Secreted protein</fullName>
    </recommendedName>
</protein>
<name>A0ABQ4PTQ8_9PROT</name>
<evidence type="ECO:0000313" key="3">
    <source>
        <dbReference type="Proteomes" id="UP001161064"/>
    </source>
</evidence>
<sequence>MYHRWILAGGFAALIMMGGGKAIAGDLKSTQSSTSMGQSTQAPWYERFTFGSELRDGANAWVPRGELKAAVKVDPRSRWGVTFGMQQDLGSSFLSRSGQNAGRTSAGAFYQISPKFRVGGEVVVPNEQLGVSQNRPQSQRREPGVKVESAFKF</sequence>
<dbReference type="InterPro" id="IPR048887">
    <property type="entry name" value="NtrZ-like"/>
</dbReference>
<evidence type="ECO:0000313" key="2">
    <source>
        <dbReference type="EMBL" id="GIU66373.1"/>
    </source>
</evidence>
<evidence type="ECO:0008006" key="4">
    <source>
        <dbReference type="Google" id="ProtNLM"/>
    </source>
</evidence>
<comment type="caution">
    <text evidence="2">The sequence shown here is derived from an EMBL/GenBank/DDBJ whole genome shotgun (WGS) entry which is preliminary data.</text>
</comment>